<protein>
    <submittedName>
        <fullName evidence="2">Uncharacterized protein LOC117827126</fullName>
    </submittedName>
</protein>
<evidence type="ECO:0000256" key="1">
    <source>
        <dbReference type="SAM" id="MobiDB-lite"/>
    </source>
</evidence>
<sequence>MREMESTIGNACFEILEKIFINKVVQTGRFQRTKVLQGPRHRVGCNLVRGRFKCLPKAIMKVPGLKDVMIAEVLKVLDNECETLTSETFNSLLGENDPVALRDFSWEKVMTEWKTTVPTFFKFLRHASKVFENSSTDQTYTPKDWSLPMAMGGALLLRAHLPSVCAPMYIDSMILQQGGTKKWSIEQLNRVGVCLSHSRLQGKLKKGEKRWGHKGAKRKTKEMHTQTDDFDEKKQSSTYEEGGLMYYSSRIKIILMREPTGSAVHFFF</sequence>
<feature type="compositionally biased region" description="Basic residues" evidence="1">
    <location>
        <begin position="206"/>
        <end position="221"/>
    </location>
</feature>
<feature type="compositionally biased region" description="Basic and acidic residues" evidence="1">
    <location>
        <begin position="222"/>
        <end position="235"/>
    </location>
</feature>
<dbReference type="Proteomes" id="UP001178508">
    <property type="component" value="Chromosome 14"/>
</dbReference>
<feature type="region of interest" description="Disordered" evidence="1">
    <location>
        <begin position="206"/>
        <end position="235"/>
    </location>
</feature>
<accession>A0AAV1GEZ3</accession>
<reference evidence="2" key="1">
    <citation type="submission" date="2023-08" db="EMBL/GenBank/DDBJ databases">
        <authorList>
            <person name="Alioto T."/>
            <person name="Alioto T."/>
            <person name="Gomez Garrido J."/>
        </authorList>
    </citation>
    <scope>NUCLEOTIDE SEQUENCE</scope>
</reference>
<name>A0AAV1GEZ3_XYRNO</name>
<evidence type="ECO:0000313" key="2">
    <source>
        <dbReference type="EMBL" id="CAJ1071564.1"/>
    </source>
</evidence>
<keyword evidence="3" id="KW-1185">Reference proteome</keyword>
<evidence type="ECO:0000313" key="3">
    <source>
        <dbReference type="Proteomes" id="UP001178508"/>
    </source>
</evidence>
<dbReference type="EMBL" id="OY660877">
    <property type="protein sequence ID" value="CAJ1071564.1"/>
    <property type="molecule type" value="Genomic_DNA"/>
</dbReference>
<dbReference type="AlphaFoldDB" id="A0AAV1GEZ3"/>
<proteinExistence type="predicted"/>
<gene>
    <name evidence="2" type="ORF">XNOV1_A018666</name>
</gene>
<organism evidence="2 3">
    <name type="scientific">Xyrichtys novacula</name>
    <name type="common">Pearly razorfish</name>
    <name type="synonym">Hemipteronotus novacula</name>
    <dbReference type="NCBI Taxonomy" id="13765"/>
    <lineage>
        <taxon>Eukaryota</taxon>
        <taxon>Metazoa</taxon>
        <taxon>Chordata</taxon>
        <taxon>Craniata</taxon>
        <taxon>Vertebrata</taxon>
        <taxon>Euteleostomi</taxon>
        <taxon>Actinopterygii</taxon>
        <taxon>Neopterygii</taxon>
        <taxon>Teleostei</taxon>
        <taxon>Neoteleostei</taxon>
        <taxon>Acanthomorphata</taxon>
        <taxon>Eupercaria</taxon>
        <taxon>Labriformes</taxon>
        <taxon>Labridae</taxon>
        <taxon>Xyrichtys</taxon>
    </lineage>
</organism>